<dbReference type="EMBL" id="JAHRIO010032605">
    <property type="protein sequence ID" value="MEQ2169317.1"/>
    <property type="molecule type" value="Genomic_DNA"/>
</dbReference>
<protein>
    <submittedName>
        <fullName evidence="2">Uncharacterized protein</fullName>
    </submittedName>
</protein>
<organism evidence="2 3">
    <name type="scientific">Goodea atripinnis</name>
    <dbReference type="NCBI Taxonomy" id="208336"/>
    <lineage>
        <taxon>Eukaryota</taxon>
        <taxon>Metazoa</taxon>
        <taxon>Chordata</taxon>
        <taxon>Craniata</taxon>
        <taxon>Vertebrata</taxon>
        <taxon>Euteleostomi</taxon>
        <taxon>Actinopterygii</taxon>
        <taxon>Neopterygii</taxon>
        <taxon>Teleostei</taxon>
        <taxon>Neoteleostei</taxon>
        <taxon>Acanthomorphata</taxon>
        <taxon>Ovalentaria</taxon>
        <taxon>Atherinomorphae</taxon>
        <taxon>Cyprinodontiformes</taxon>
        <taxon>Goodeidae</taxon>
        <taxon>Goodea</taxon>
    </lineage>
</organism>
<name>A0ABV0NGF0_9TELE</name>
<sequence>MSVWLQREKEMLQKPVETVRNLHTLLIALSNMDGLMGGRVVGAGAVGGVRSSAGGRAGPANSSIGAFSSRNSRGCCSS</sequence>
<evidence type="ECO:0000313" key="3">
    <source>
        <dbReference type="Proteomes" id="UP001476798"/>
    </source>
</evidence>
<dbReference type="Proteomes" id="UP001476798">
    <property type="component" value="Unassembled WGS sequence"/>
</dbReference>
<reference evidence="2 3" key="1">
    <citation type="submission" date="2021-06" db="EMBL/GenBank/DDBJ databases">
        <authorList>
            <person name="Palmer J.M."/>
        </authorList>
    </citation>
    <scope>NUCLEOTIDE SEQUENCE [LARGE SCALE GENOMIC DNA]</scope>
    <source>
        <strain evidence="2 3">GA_2019</strain>
        <tissue evidence="2">Muscle</tissue>
    </source>
</reference>
<evidence type="ECO:0000313" key="2">
    <source>
        <dbReference type="EMBL" id="MEQ2169317.1"/>
    </source>
</evidence>
<gene>
    <name evidence="2" type="ORF">GOODEAATRI_023981</name>
</gene>
<proteinExistence type="predicted"/>
<feature type="non-terminal residue" evidence="2">
    <location>
        <position position="78"/>
    </location>
</feature>
<feature type="region of interest" description="Disordered" evidence="1">
    <location>
        <begin position="50"/>
        <end position="78"/>
    </location>
</feature>
<accession>A0ABV0NGF0</accession>
<comment type="caution">
    <text evidence="2">The sequence shown here is derived from an EMBL/GenBank/DDBJ whole genome shotgun (WGS) entry which is preliminary data.</text>
</comment>
<keyword evidence="3" id="KW-1185">Reference proteome</keyword>
<evidence type="ECO:0000256" key="1">
    <source>
        <dbReference type="SAM" id="MobiDB-lite"/>
    </source>
</evidence>
<feature type="compositionally biased region" description="Polar residues" evidence="1">
    <location>
        <begin position="60"/>
        <end position="78"/>
    </location>
</feature>